<accession>A0A420FUQ4</accession>
<dbReference type="OrthoDB" id="8985090at2"/>
<evidence type="ECO:0000313" key="2">
    <source>
        <dbReference type="Proteomes" id="UP000283709"/>
    </source>
</evidence>
<gene>
    <name evidence="1" type="ORF">BCY88_35200</name>
</gene>
<evidence type="ECO:0000313" key="1">
    <source>
        <dbReference type="EMBL" id="RKF36686.1"/>
    </source>
</evidence>
<comment type="caution">
    <text evidence="1">The sequence shown here is derived from an EMBL/GenBank/DDBJ whole genome shotgun (WGS) entry which is preliminary data.</text>
</comment>
<dbReference type="Proteomes" id="UP000283709">
    <property type="component" value="Unassembled WGS sequence"/>
</dbReference>
<sequence>MRSHIMPPAAKESSPVPPPRIITDEAFAARIIESYHRRAWPSGLVPMKLFARRRDNGGAFYRAVTWDANNRHLYVLRLVAGSGSGTLYGGGHWERWILDGDEDPLNDVYSISDIFTPDEIQKESIPVSDASLFGLDRRKSIVKAYSDVTVDYNGAPKDMFNPYILSDPNARREALRHVWQNMGQPPGYQSTILEYFYRHCAYGGVPRALIKRTDRRGGAGQQRIAVNTRRPGPSTRLEKIADDKTKYLGHPRMMRKTHVRPADFVKFVAAIEKYFIGEKMTLTNTYSAMVSDQYEKYPERLIPSWKQFLYHVNRYILAATDAKRRQLGRRLSRKYLSSKSGQATHLTLDMSLEIVDVDGFVAKVPVAALVADKIEPIFVTIIFAVSRRTGAVVGYEIAMSGEDNESFRRCIASIYIDKAPRARELGLHDVEDLPHGSIDGVFVDNGAGASDDVIDTACKEMHLIMYLAPPAAGEKKGTGESLNGIMLRLMAEARGAYTRQRDILSKDLRDRARNETPITVEQLEELVLLAIQHVNRFAKKRNLRSETMRMNGCHRINPTALWTYHQTARIGDQKVELTEREAWEKFIPWRDGTVRGGKVAYLSMRWRSDELDNYYDDFMATRVGKSEKLKIEYKRVGVHATTLQWRDNRGNRGELRLVEQDELMLERVTWKALELRNLDDAALMTEDEVEKGRHRHQINVLTNKEQKKLSDHHRRSNQTVDTVLEAETIRGARKNAKIRQDRKRFARAEGVTANVDEAQERYEAVKSEVFLTEDGTVVIDADFDDEYDAILAAHLRAASQRLGA</sequence>
<dbReference type="EMBL" id="MCAS01000037">
    <property type="protein sequence ID" value="RKF36686.1"/>
    <property type="molecule type" value="Genomic_DNA"/>
</dbReference>
<dbReference type="RefSeq" id="WP_120347601.1">
    <property type="nucleotide sequence ID" value="NZ_MCAS01000037.1"/>
</dbReference>
<name>A0A420FUQ4_9BURK</name>
<evidence type="ECO:0008006" key="3">
    <source>
        <dbReference type="Google" id="ProtNLM"/>
    </source>
</evidence>
<dbReference type="AlphaFoldDB" id="A0A420FUQ4"/>
<proteinExistence type="predicted"/>
<reference evidence="1 2" key="1">
    <citation type="submission" date="2016-07" db="EMBL/GenBank/DDBJ databases">
        <title>Genome analysis of Burkholderia fungorum ES3-20.</title>
        <authorList>
            <person name="Xu D."/>
            <person name="Yao R."/>
            <person name="Zheng S."/>
        </authorList>
    </citation>
    <scope>NUCLEOTIDE SEQUENCE [LARGE SCALE GENOMIC DNA]</scope>
    <source>
        <strain evidence="1 2">ES3-20</strain>
    </source>
</reference>
<organism evidence="1 2">
    <name type="scientific">Paraburkholderia fungorum</name>
    <dbReference type="NCBI Taxonomy" id="134537"/>
    <lineage>
        <taxon>Bacteria</taxon>
        <taxon>Pseudomonadati</taxon>
        <taxon>Pseudomonadota</taxon>
        <taxon>Betaproteobacteria</taxon>
        <taxon>Burkholderiales</taxon>
        <taxon>Burkholderiaceae</taxon>
        <taxon>Paraburkholderia</taxon>
    </lineage>
</organism>
<protein>
    <recommendedName>
        <fullName evidence="3">Integrase catalytic domain-containing protein</fullName>
    </recommendedName>
</protein>